<gene>
    <name evidence="2" type="ORF">BKA67DRAFT_620170</name>
</gene>
<sequence length="248" mass="28526">MDPYQLLTERFTLDNKPLLLSATFSFAIGYLQYVYAIRLTLREGKGPIPFWMHQFYLAHDSTWAYLLNGAASRHDEHWFLRGTSTALLLWTCLEVFCIHRSVFKDRETTFSSLLGPNSSSRSVLQYTILMQLGMYSIVVLLILLIGEGCLMQWFCLTNVLIVIGPIHEYLRRGSRQGLSLGFCLVNVACVVWTFTPFSFWVLSIPEIFDQRAYYTIGLILGLCSIWAYLIVARYPPKTPRKDGKAPIW</sequence>
<keyword evidence="1" id="KW-1133">Transmembrane helix</keyword>
<feature type="transmembrane region" description="Helical" evidence="1">
    <location>
        <begin position="177"/>
        <end position="200"/>
    </location>
</feature>
<feature type="transmembrane region" description="Helical" evidence="1">
    <location>
        <begin position="123"/>
        <end position="145"/>
    </location>
</feature>
<evidence type="ECO:0000313" key="2">
    <source>
        <dbReference type="EMBL" id="KAH6658072.1"/>
    </source>
</evidence>
<feature type="transmembrane region" description="Helical" evidence="1">
    <location>
        <begin position="151"/>
        <end position="170"/>
    </location>
</feature>
<protein>
    <submittedName>
        <fullName evidence="2">Uncharacterized protein</fullName>
    </submittedName>
</protein>
<dbReference type="OrthoDB" id="5185882at2759"/>
<name>A0A9P8UU17_9PEZI</name>
<keyword evidence="1" id="KW-0812">Transmembrane</keyword>
<evidence type="ECO:0000256" key="1">
    <source>
        <dbReference type="SAM" id="Phobius"/>
    </source>
</evidence>
<keyword evidence="3" id="KW-1185">Reference proteome</keyword>
<proteinExistence type="predicted"/>
<dbReference type="AlphaFoldDB" id="A0A9P8UU17"/>
<dbReference type="Proteomes" id="UP000758603">
    <property type="component" value="Unassembled WGS sequence"/>
</dbReference>
<feature type="transmembrane region" description="Helical" evidence="1">
    <location>
        <begin position="18"/>
        <end position="36"/>
    </location>
</feature>
<evidence type="ECO:0000313" key="3">
    <source>
        <dbReference type="Proteomes" id="UP000758603"/>
    </source>
</evidence>
<reference evidence="2" key="1">
    <citation type="journal article" date="2021" name="Nat. Commun.">
        <title>Genetic determinants of endophytism in the Arabidopsis root mycobiome.</title>
        <authorList>
            <person name="Mesny F."/>
            <person name="Miyauchi S."/>
            <person name="Thiergart T."/>
            <person name="Pickel B."/>
            <person name="Atanasova L."/>
            <person name="Karlsson M."/>
            <person name="Huettel B."/>
            <person name="Barry K.W."/>
            <person name="Haridas S."/>
            <person name="Chen C."/>
            <person name="Bauer D."/>
            <person name="Andreopoulos W."/>
            <person name="Pangilinan J."/>
            <person name="LaButti K."/>
            <person name="Riley R."/>
            <person name="Lipzen A."/>
            <person name="Clum A."/>
            <person name="Drula E."/>
            <person name="Henrissat B."/>
            <person name="Kohler A."/>
            <person name="Grigoriev I.V."/>
            <person name="Martin F.M."/>
            <person name="Hacquard S."/>
        </authorList>
    </citation>
    <scope>NUCLEOTIDE SEQUENCE</scope>
    <source>
        <strain evidence="2">MPI-SDFR-AT-0073</strain>
    </source>
</reference>
<feature type="transmembrane region" description="Helical" evidence="1">
    <location>
        <begin position="212"/>
        <end position="231"/>
    </location>
</feature>
<keyword evidence="1" id="KW-0472">Membrane</keyword>
<organism evidence="2 3">
    <name type="scientific">Truncatella angustata</name>
    <dbReference type="NCBI Taxonomy" id="152316"/>
    <lineage>
        <taxon>Eukaryota</taxon>
        <taxon>Fungi</taxon>
        <taxon>Dikarya</taxon>
        <taxon>Ascomycota</taxon>
        <taxon>Pezizomycotina</taxon>
        <taxon>Sordariomycetes</taxon>
        <taxon>Xylariomycetidae</taxon>
        <taxon>Amphisphaeriales</taxon>
        <taxon>Sporocadaceae</taxon>
        <taxon>Truncatella</taxon>
    </lineage>
</organism>
<dbReference type="EMBL" id="JAGPXC010000002">
    <property type="protein sequence ID" value="KAH6658072.1"/>
    <property type="molecule type" value="Genomic_DNA"/>
</dbReference>
<accession>A0A9P8UU17</accession>
<comment type="caution">
    <text evidence="2">The sequence shown here is derived from an EMBL/GenBank/DDBJ whole genome shotgun (WGS) entry which is preliminary data.</text>
</comment>
<dbReference type="RefSeq" id="XP_045962306.1">
    <property type="nucleotide sequence ID" value="XM_046105470.1"/>
</dbReference>
<dbReference type="GeneID" id="70134361"/>